<dbReference type="Gene3D" id="3.40.50.720">
    <property type="entry name" value="NAD(P)-binding Rossmann-like Domain"/>
    <property type="match status" value="1"/>
</dbReference>
<dbReference type="SUPFAM" id="SSF50129">
    <property type="entry name" value="GroES-like"/>
    <property type="match status" value="1"/>
</dbReference>
<dbReference type="SUPFAM" id="SSF51735">
    <property type="entry name" value="NAD(P)-binding Rossmann-fold domains"/>
    <property type="match status" value="1"/>
</dbReference>
<accession>A0ABP9SHN3</accession>
<keyword evidence="5" id="KW-1185">Reference proteome</keyword>
<dbReference type="Pfam" id="PF00107">
    <property type="entry name" value="ADH_zinc_N"/>
    <property type="match status" value="1"/>
</dbReference>
<dbReference type="SMART" id="SM00829">
    <property type="entry name" value="PKS_ER"/>
    <property type="match status" value="1"/>
</dbReference>
<dbReference type="PANTHER" id="PTHR48106">
    <property type="entry name" value="QUINONE OXIDOREDUCTASE PIG3-RELATED"/>
    <property type="match status" value="1"/>
</dbReference>
<comment type="caution">
    <text evidence="4">The sequence shown here is derived from an EMBL/GenBank/DDBJ whole genome shotgun (WGS) entry which is preliminary data.</text>
</comment>
<keyword evidence="1" id="KW-0521">NADP</keyword>
<dbReference type="InterPro" id="IPR013149">
    <property type="entry name" value="ADH-like_C"/>
</dbReference>
<evidence type="ECO:0000313" key="5">
    <source>
        <dbReference type="Proteomes" id="UP001501570"/>
    </source>
</evidence>
<evidence type="ECO:0000256" key="2">
    <source>
        <dbReference type="ARBA" id="ARBA00023002"/>
    </source>
</evidence>
<sequence>MRALVMSAPSQGPELTRVEKLSEPRPAPGQVSIEVTHAGINFMDVMARRGDVGYASAWPYVPGMEVAGTVRELGDGVTGLAVGQRVAALIRSGGGLAEVAVAEASLTVPLPGAVASPVAAAAPLMLSTALLLLTDAARFRPGETVLMHSAGGGVGSAVAGLVPLLGGGSRIGVVGRANKVAGARDAGWDSVLVRGDDLAARAREVAGGGVDVILDPSGTGMLDVDLEVAAPGARIVLFGNAGGGRPEPLPALGRLIGGNVALAGFSFTRLAATAPQRVASALSRVLSLLADGQLALPVTEVGSLDEVPATHQLLAEGRGGGKYVARVAP</sequence>
<name>A0ABP9SHN3_9ACTN</name>
<dbReference type="RefSeq" id="WP_345636248.1">
    <property type="nucleotide sequence ID" value="NZ_BAABJQ010000026.1"/>
</dbReference>
<organism evidence="4 5">
    <name type="scientific">Rugosimonospora acidiphila</name>
    <dbReference type="NCBI Taxonomy" id="556531"/>
    <lineage>
        <taxon>Bacteria</taxon>
        <taxon>Bacillati</taxon>
        <taxon>Actinomycetota</taxon>
        <taxon>Actinomycetes</taxon>
        <taxon>Micromonosporales</taxon>
        <taxon>Micromonosporaceae</taxon>
        <taxon>Rugosimonospora</taxon>
    </lineage>
</organism>
<dbReference type="EMBL" id="BAABJQ010000026">
    <property type="protein sequence ID" value="GAA5196532.1"/>
    <property type="molecule type" value="Genomic_DNA"/>
</dbReference>
<feature type="domain" description="Enoyl reductase (ER)" evidence="3">
    <location>
        <begin position="12"/>
        <end position="325"/>
    </location>
</feature>
<proteinExistence type="predicted"/>
<keyword evidence="2" id="KW-0560">Oxidoreductase</keyword>
<evidence type="ECO:0000256" key="1">
    <source>
        <dbReference type="ARBA" id="ARBA00022857"/>
    </source>
</evidence>
<protein>
    <submittedName>
        <fullName evidence="4">Zinc-binding dehydrogenase</fullName>
    </submittedName>
</protein>
<gene>
    <name evidence="4" type="ORF">GCM10023322_65700</name>
</gene>
<dbReference type="InterPro" id="IPR013154">
    <property type="entry name" value="ADH-like_N"/>
</dbReference>
<evidence type="ECO:0000313" key="4">
    <source>
        <dbReference type="EMBL" id="GAA5196532.1"/>
    </source>
</evidence>
<dbReference type="Gene3D" id="3.90.180.10">
    <property type="entry name" value="Medium-chain alcohol dehydrogenases, catalytic domain"/>
    <property type="match status" value="1"/>
</dbReference>
<dbReference type="Proteomes" id="UP001501570">
    <property type="component" value="Unassembled WGS sequence"/>
</dbReference>
<reference evidence="5" key="1">
    <citation type="journal article" date="2019" name="Int. J. Syst. Evol. Microbiol.">
        <title>The Global Catalogue of Microorganisms (GCM) 10K type strain sequencing project: providing services to taxonomists for standard genome sequencing and annotation.</title>
        <authorList>
            <consortium name="The Broad Institute Genomics Platform"/>
            <consortium name="The Broad Institute Genome Sequencing Center for Infectious Disease"/>
            <person name="Wu L."/>
            <person name="Ma J."/>
        </authorList>
    </citation>
    <scope>NUCLEOTIDE SEQUENCE [LARGE SCALE GENOMIC DNA]</scope>
    <source>
        <strain evidence="5">JCM 18304</strain>
    </source>
</reference>
<evidence type="ECO:0000259" key="3">
    <source>
        <dbReference type="SMART" id="SM00829"/>
    </source>
</evidence>
<dbReference type="InterPro" id="IPR020843">
    <property type="entry name" value="ER"/>
</dbReference>
<dbReference type="InterPro" id="IPR036291">
    <property type="entry name" value="NAD(P)-bd_dom_sf"/>
</dbReference>
<dbReference type="Pfam" id="PF08240">
    <property type="entry name" value="ADH_N"/>
    <property type="match status" value="1"/>
</dbReference>
<dbReference type="InterPro" id="IPR011032">
    <property type="entry name" value="GroES-like_sf"/>
</dbReference>